<accession>A0ABU5I2I4</accession>
<keyword evidence="1 3" id="KW-0996">Nickel insertion</keyword>
<comment type="subunit">
    <text evidence="3">UreD, UreF and UreG form a complex that acts as a GTP-hydrolysis-dependent molecular chaperone, activating the urease apoprotein by helping to assemble the nickel containing metallocenter of UreC. The UreE protein probably delivers the nickel.</text>
</comment>
<name>A0ABU5I2I4_9HYPH</name>
<dbReference type="PANTHER" id="PTHR33620">
    <property type="entry name" value="UREASE ACCESSORY PROTEIN F"/>
    <property type="match status" value="1"/>
</dbReference>
<evidence type="ECO:0000256" key="3">
    <source>
        <dbReference type="HAMAP-Rule" id="MF_01385"/>
    </source>
</evidence>
<reference evidence="4 5" key="1">
    <citation type="submission" date="2023-12" db="EMBL/GenBank/DDBJ databases">
        <title>Description of Novel Strain Fulvimarina sp. 2208YS6-2-32 isolated from Uroteuthis (Photololigo) edulis.</title>
        <authorList>
            <person name="Park J.-S."/>
        </authorList>
    </citation>
    <scope>NUCLEOTIDE SEQUENCE [LARGE SCALE GENOMIC DNA]</scope>
    <source>
        <strain evidence="4 5">2208YS6-2-32</strain>
    </source>
</reference>
<evidence type="ECO:0000256" key="2">
    <source>
        <dbReference type="ARBA" id="ARBA00023186"/>
    </source>
</evidence>
<comment type="caution">
    <text evidence="4">The sequence shown here is derived from an EMBL/GenBank/DDBJ whole genome shotgun (WGS) entry which is preliminary data.</text>
</comment>
<proteinExistence type="inferred from homology"/>
<evidence type="ECO:0000313" key="4">
    <source>
        <dbReference type="EMBL" id="MDY8109029.1"/>
    </source>
</evidence>
<dbReference type="Gene3D" id="1.10.4190.10">
    <property type="entry name" value="Urease accessory protein UreF"/>
    <property type="match status" value="1"/>
</dbReference>
<keyword evidence="2 3" id="KW-0143">Chaperone</keyword>
<comment type="similarity">
    <text evidence="3">Belongs to the UreF family.</text>
</comment>
<dbReference type="InterPro" id="IPR038277">
    <property type="entry name" value="UreF_sf"/>
</dbReference>
<organism evidence="4 5">
    <name type="scientific">Fulvimarina uroteuthidis</name>
    <dbReference type="NCBI Taxonomy" id="3098149"/>
    <lineage>
        <taxon>Bacteria</taxon>
        <taxon>Pseudomonadati</taxon>
        <taxon>Pseudomonadota</taxon>
        <taxon>Alphaproteobacteria</taxon>
        <taxon>Hyphomicrobiales</taxon>
        <taxon>Aurantimonadaceae</taxon>
        <taxon>Fulvimarina</taxon>
    </lineage>
</organism>
<keyword evidence="3" id="KW-0963">Cytoplasm</keyword>
<dbReference type="PIRSF" id="PIRSF009467">
    <property type="entry name" value="Ureas_acces_UreF"/>
    <property type="match status" value="1"/>
</dbReference>
<dbReference type="PANTHER" id="PTHR33620:SF1">
    <property type="entry name" value="UREASE ACCESSORY PROTEIN F"/>
    <property type="match status" value="1"/>
</dbReference>
<dbReference type="Proteomes" id="UP001294412">
    <property type="component" value="Unassembled WGS sequence"/>
</dbReference>
<dbReference type="InterPro" id="IPR002639">
    <property type="entry name" value="UreF"/>
</dbReference>
<dbReference type="EMBL" id="JAXLPB010000002">
    <property type="protein sequence ID" value="MDY8109029.1"/>
    <property type="molecule type" value="Genomic_DNA"/>
</dbReference>
<dbReference type="Pfam" id="PF01730">
    <property type="entry name" value="UreF"/>
    <property type="match status" value="1"/>
</dbReference>
<comment type="subcellular location">
    <subcellularLocation>
        <location evidence="3">Cytoplasm</location>
    </subcellularLocation>
</comment>
<dbReference type="RefSeq" id="WP_322186492.1">
    <property type="nucleotide sequence ID" value="NZ_JAXLPB010000002.1"/>
</dbReference>
<keyword evidence="5" id="KW-1185">Reference proteome</keyword>
<evidence type="ECO:0000256" key="1">
    <source>
        <dbReference type="ARBA" id="ARBA00022988"/>
    </source>
</evidence>
<gene>
    <name evidence="3" type="primary">ureF</name>
    <name evidence="4" type="ORF">U0C82_07715</name>
</gene>
<evidence type="ECO:0000313" key="5">
    <source>
        <dbReference type="Proteomes" id="UP001294412"/>
    </source>
</evidence>
<comment type="function">
    <text evidence="3">Required for maturation of urease via the functional incorporation of the urease nickel metallocenter.</text>
</comment>
<sequence>MVFPLALLSWLSPVFPTGGFAYSGGLETAIAEERIATLEALIERTQHLVREGTLWNDAVLIACAFRAYPDMTALGDLALHAAALAGSAERLAETLDQGRSFAKAVTPWVPASEDEAHDMAGESALAQSRRDTPFPVHLGAAAAAHGVTALDTITVFLHAAVSAQLQAAIRLSLIGQTGAAKAMAALEPAILTTASRAADADLGDLGSGCLAAEIDSLRHAVLDGRLFLS</sequence>
<protein>
    <recommendedName>
        <fullName evidence="3">Urease accessory protein UreF</fullName>
    </recommendedName>
</protein>
<dbReference type="HAMAP" id="MF_01385">
    <property type="entry name" value="UreF"/>
    <property type="match status" value="1"/>
</dbReference>